<accession>R1E4D6</accession>
<keyword evidence="1" id="KW-0175">Coiled coil</keyword>
<gene>
    <name evidence="2" type="ORF">Nst1_522</name>
</gene>
<comment type="caution">
    <text evidence="2">The sequence shown here is derived from an EMBL/GenBank/DDBJ whole genome shotgun (WGS) entry which is preliminary data.</text>
</comment>
<dbReference type="AlphaFoldDB" id="R1E4D6"/>
<feature type="coiled-coil region" evidence="1">
    <location>
        <begin position="155"/>
        <end position="235"/>
    </location>
</feature>
<evidence type="ECO:0000313" key="2">
    <source>
        <dbReference type="EMBL" id="EOD42262.1"/>
    </source>
</evidence>
<proteinExistence type="predicted"/>
<keyword evidence="3" id="KW-1185">Reference proteome</keyword>
<organism evidence="2 3">
    <name type="scientific">Nanobsidianus stetteri</name>
    <dbReference type="NCBI Taxonomy" id="1294122"/>
    <lineage>
        <taxon>Archaea</taxon>
        <taxon>Nanobdellota</taxon>
        <taxon>Candidatus Nanoarchaeia</taxon>
        <taxon>Nanoarchaeales</taxon>
        <taxon>Nanopusillaceae</taxon>
        <taxon>Candidatus Nanobsidianus</taxon>
    </lineage>
</organism>
<dbReference type="EMBL" id="APJZ01000005">
    <property type="protein sequence ID" value="EOD42262.1"/>
    <property type="molecule type" value="Genomic_DNA"/>
</dbReference>
<protein>
    <submittedName>
        <fullName evidence="2">Putative archaeal coiled-coil protein</fullName>
    </submittedName>
</protein>
<evidence type="ECO:0000313" key="3">
    <source>
        <dbReference type="Proteomes" id="UP000053279"/>
    </source>
</evidence>
<evidence type="ECO:0000256" key="1">
    <source>
        <dbReference type="SAM" id="Coils"/>
    </source>
</evidence>
<sequence>MKSLEKILFPKNEKSFNLRQLFEKTEEIIRSKIKRIGEYAEKASEYVINIENEVKHGVESLEKDIKGYLETAKYVIPSVLASSTTLGRLGYIGSTLLICGTSKGGIGGNWYSKIPPIVSSLLSIVSLIIGLYDFHQYHELSQELQDIKNNNNVSLIAIREQLQNINATLAELKNNLNDMNTNYNTTITNIQRQLEEINATIIGLENNYQTSQEQIQNLINQVQTLEQQLQALENYYTLEGILFGNNNNSYGISVIQINSVQIENETAYVQGTVSSSGANVILEIPVDYVEKVNVNIQEFVNDVQRNGWNPYLIIDRVDLQYMTLLNNQNGTYVISIQPNEPVKIGIAATPADPSAIYNVLNNKNNYYIVIQDSYPVYNSPLALWGYKSGNSVVVDFSNNYQYNLAENMISIADQIINSPGNQNPTSKGIIYTYSIFNGSVSTYQNYPEYIVGQTYIPLIVLEPEEGESII</sequence>
<reference evidence="2 3" key="1">
    <citation type="submission" date="2013-02" db="EMBL/GenBank/DDBJ databases">
        <title>Insights into archaeal evolution and symbiosis from the genomes of a Nanoarchaeon and its crenarchaeal host from Yellowstone National Park.</title>
        <authorList>
            <person name="Podar M."/>
            <person name="Makarova K.S."/>
            <person name="Graham D.E."/>
            <person name="Wolf Y.I."/>
            <person name="Koonin E.V."/>
            <person name="Reysenbach A.-L."/>
        </authorList>
    </citation>
    <scope>NUCLEOTIDE SEQUENCE [LARGE SCALE GENOMIC DNA]</scope>
</reference>
<name>R1E4D6_NANST</name>
<dbReference type="Proteomes" id="UP000053279">
    <property type="component" value="Unassembled WGS sequence"/>
</dbReference>